<name>A0A0B6XV11_9EUPU</name>
<keyword evidence="1" id="KW-0175">Coiled coil</keyword>
<gene>
    <name evidence="2" type="primary">ORF2438</name>
</gene>
<accession>A0A0B6XV11</accession>
<feature type="coiled-coil region" evidence="1">
    <location>
        <begin position="21"/>
        <end position="55"/>
    </location>
</feature>
<evidence type="ECO:0000256" key="1">
    <source>
        <dbReference type="SAM" id="Coils"/>
    </source>
</evidence>
<dbReference type="EMBL" id="HACG01000987">
    <property type="protein sequence ID" value="CEK47852.1"/>
    <property type="molecule type" value="Transcribed_RNA"/>
</dbReference>
<evidence type="ECO:0000313" key="2">
    <source>
        <dbReference type="EMBL" id="CEK47852.1"/>
    </source>
</evidence>
<feature type="non-terminal residue" evidence="2">
    <location>
        <position position="99"/>
    </location>
</feature>
<dbReference type="AlphaFoldDB" id="A0A0B6XV11"/>
<reference evidence="2" key="1">
    <citation type="submission" date="2014-12" db="EMBL/GenBank/DDBJ databases">
        <title>Insight into the proteome of Arion vulgaris.</title>
        <authorList>
            <person name="Aradska J."/>
            <person name="Bulat T."/>
            <person name="Smidak R."/>
            <person name="Sarate P."/>
            <person name="Gangsoo J."/>
            <person name="Sialana F."/>
            <person name="Bilban M."/>
            <person name="Lubec G."/>
        </authorList>
    </citation>
    <scope>NUCLEOTIDE SEQUENCE</scope>
    <source>
        <tissue evidence="2">Skin</tissue>
    </source>
</reference>
<proteinExistence type="predicted"/>
<protein>
    <submittedName>
        <fullName evidence="2">Uncharacterized protein</fullName>
    </submittedName>
</protein>
<sequence>MAKSNRFDDVNERFEDVLKERNDMIKSERIYRKRIKQLEEELKGMVSQCQVLSDENKELRKALDNKQTGDSLDNLNSMTKLSQIETEKANLAAEKNYKV</sequence>
<organism evidence="2">
    <name type="scientific">Arion vulgaris</name>
    <dbReference type="NCBI Taxonomy" id="1028688"/>
    <lineage>
        <taxon>Eukaryota</taxon>
        <taxon>Metazoa</taxon>
        <taxon>Spiralia</taxon>
        <taxon>Lophotrochozoa</taxon>
        <taxon>Mollusca</taxon>
        <taxon>Gastropoda</taxon>
        <taxon>Heterobranchia</taxon>
        <taxon>Euthyneura</taxon>
        <taxon>Panpulmonata</taxon>
        <taxon>Eupulmonata</taxon>
        <taxon>Stylommatophora</taxon>
        <taxon>Helicina</taxon>
        <taxon>Arionoidea</taxon>
        <taxon>Arionidae</taxon>
        <taxon>Arion</taxon>
    </lineage>
</organism>